<dbReference type="GO" id="GO:0051539">
    <property type="term" value="F:4 iron, 4 sulfur cluster binding"/>
    <property type="evidence" value="ECO:0007669"/>
    <property type="project" value="UniProtKB-KW"/>
</dbReference>
<evidence type="ECO:0000313" key="11">
    <source>
        <dbReference type="EMBL" id="TMQ54905.1"/>
    </source>
</evidence>
<organism evidence="11 14">
    <name type="scientific">Eiseniibacteriota bacterium</name>
    <dbReference type="NCBI Taxonomy" id="2212470"/>
    <lineage>
        <taxon>Bacteria</taxon>
        <taxon>Candidatus Eiseniibacteriota</taxon>
    </lineage>
</organism>
<feature type="binding site" evidence="10">
    <location>
        <position position="154"/>
    </location>
    <ligand>
        <name>iminosuccinate</name>
        <dbReference type="ChEBI" id="CHEBI:77875"/>
    </ligand>
</feature>
<dbReference type="InterPro" id="IPR003473">
    <property type="entry name" value="NadA"/>
</dbReference>
<evidence type="ECO:0000313" key="13">
    <source>
        <dbReference type="Proteomes" id="UP000317366"/>
    </source>
</evidence>
<dbReference type="EC" id="2.5.1.72" evidence="2 10"/>
<feature type="binding site" evidence="10">
    <location>
        <position position="38"/>
    </location>
    <ligand>
        <name>iminosuccinate</name>
        <dbReference type="ChEBI" id="CHEBI:77875"/>
    </ligand>
</feature>
<reference evidence="13 14" key="1">
    <citation type="journal article" date="2019" name="Nat. Microbiol.">
        <title>Mediterranean grassland soil C-N compound turnover is dependent on rainfall and depth, and is mediated by genomically divergent microorganisms.</title>
        <authorList>
            <person name="Diamond S."/>
            <person name="Andeer P.F."/>
            <person name="Li Z."/>
            <person name="Crits-Christoph A."/>
            <person name="Burstein D."/>
            <person name="Anantharaman K."/>
            <person name="Lane K.R."/>
            <person name="Thomas B.C."/>
            <person name="Pan C."/>
            <person name="Northen T.R."/>
            <person name="Banfield J.F."/>
        </authorList>
    </citation>
    <scope>NUCLEOTIDE SEQUENCE [LARGE SCALE GENOMIC DNA]</scope>
    <source>
        <strain evidence="11">WS_4</strain>
        <strain evidence="12">WS_7</strain>
    </source>
</reference>
<dbReference type="Proteomes" id="UP000319829">
    <property type="component" value="Unassembled WGS sequence"/>
</dbReference>
<evidence type="ECO:0000256" key="9">
    <source>
        <dbReference type="ARBA" id="ARBA00023014"/>
    </source>
</evidence>
<comment type="subcellular location">
    <subcellularLocation>
        <location evidence="10">Cytoplasm</location>
    </subcellularLocation>
</comment>
<dbReference type="EMBL" id="VBOU01000048">
    <property type="protein sequence ID" value="TMQ54905.1"/>
    <property type="molecule type" value="Genomic_DNA"/>
</dbReference>
<evidence type="ECO:0000256" key="5">
    <source>
        <dbReference type="ARBA" id="ARBA00022642"/>
    </source>
</evidence>
<feature type="binding site" evidence="10">
    <location>
        <begin position="249"/>
        <end position="251"/>
    </location>
    <ligand>
        <name>iminosuccinate</name>
        <dbReference type="ChEBI" id="CHEBI:77875"/>
    </ligand>
</feature>
<comment type="similarity">
    <text evidence="10">Belongs to the quinolinate synthase family. Type 3 subfamily.</text>
</comment>
<evidence type="ECO:0000313" key="14">
    <source>
        <dbReference type="Proteomes" id="UP000319829"/>
    </source>
</evidence>
<dbReference type="InterPro" id="IPR023515">
    <property type="entry name" value="Quinolinate_synth_A_type3"/>
</dbReference>
<evidence type="ECO:0000256" key="6">
    <source>
        <dbReference type="ARBA" id="ARBA00022679"/>
    </source>
</evidence>
<dbReference type="AlphaFoldDB" id="A0A538SU60"/>
<feature type="binding site" evidence="10">
    <location>
        <position position="102"/>
    </location>
    <ligand>
        <name>[4Fe-4S] cluster</name>
        <dbReference type="ChEBI" id="CHEBI:49883"/>
    </ligand>
</feature>
<dbReference type="NCBIfam" id="TIGR00550">
    <property type="entry name" value="nadA"/>
    <property type="match status" value="1"/>
</dbReference>
<name>A0A538SU60_UNCEI</name>
<evidence type="ECO:0000256" key="8">
    <source>
        <dbReference type="ARBA" id="ARBA00023004"/>
    </source>
</evidence>
<sequence>MSVRTVPEPYLRLDEDVLADRIRAAKEALGRRLAILGHHYQRDDVIEHADITGDSLKLARLGSERTDAEFLVFCGVHFMAESADILRGPRQTVLLPDLNAGCSMADMAPTEDVLLAGATLDRLGIRSVMPITYMNSTAELKAYCGERGGAVCTSSNARAIFEWGFAHREKIFFFPDEHLGRNTAARMGIPLESLVVWDPAKERGGLTADELERARVILWKGCCSVHTKFLLRHVHERRAEDPSVRILVHPEVPYEVAQAADEVGSTEHIIRVLAEAPAGSRWAVGTEYHLVNRLARSHPDKGISILSKDFCLCATMYRISPQNLLWVLESLLEGNAVNPIRVPDPVKHWAHVALDRMLEVH</sequence>
<dbReference type="GO" id="GO:0005829">
    <property type="term" value="C:cytosol"/>
    <property type="evidence" value="ECO:0007669"/>
    <property type="project" value="TreeGrafter"/>
</dbReference>
<keyword evidence="4 10" id="KW-0963">Cytoplasm</keyword>
<evidence type="ECO:0000256" key="1">
    <source>
        <dbReference type="ARBA" id="ARBA00005065"/>
    </source>
</evidence>
<comment type="caution">
    <text evidence="11">The sequence shown here is derived from an EMBL/GenBank/DDBJ whole genome shotgun (WGS) entry which is preliminary data.</text>
</comment>
<gene>
    <name evidence="10 11" type="primary">nadA</name>
    <name evidence="11" type="ORF">E6K74_04645</name>
    <name evidence="12" type="ORF">E6K77_04635</name>
</gene>
<dbReference type="EMBL" id="VBOX01000053">
    <property type="protein sequence ID" value="TMQ63696.1"/>
    <property type="molecule type" value="Genomic_DNA"/>
</dbReference>
<dbReference type="GO" id="GO:0046872">
    <property type="term" value="F:metal ion binding"/>
    <property type="evidence" value="ECO:0007669"/>
    <property type="project" value="UniProtKB-KW"/>
</dbReference>
<dbReference type="InterPro" id="IPR036094">
    <property type="entry name" value="NadA_sf"/>
</dbReference>
<keyword evidence="9 10" id="KW-0411">Iron-sulfur</keyword>
<keyword evidence="5 10" id="KW-0662">Pyridine nucleotide biosynthesis</keyword>
<comment type="pathway">
    <text evidence="1 10">Cofactor biosynthesis; NAD(+) biosynthesis; quinolinate from iminoaspartate: step 1/1.</text>
</comment>
<evidence type="ECO:0000256" key="4">
    <source>
        <dbReference type="ARBA" id="ARBA00022490"/>
    </source>
</evidence>
<feature type="binding site" evidence="10">
    <location>
        <position position="313"/>
    </location>
    <ligand>
        <name>[4Fe-4S] cluster</name>
        <dbReference type="ChEBI" id="CHEBI:49883"/>
    </ligand>
</feature>
<dbReference type="UniPathway" id="UPA00253">
    <property type="reaction ID" value="UER00327"/>
</dbReference>
<comment type="function">
    <text evidence="10">Catalyzes the condensation of iminoaspartate with dihydroxyacetone phosphate to form quinolinate.</text>
</comment>
<dbReference type="SUPFAM" id="SSF142754">
    <property type="entry name" value="NadA-like"/>
    <property type="match status" value="1"/>
</dbReference>
<dbReference type="Proteomes" id="UP000317366">
    <property type="component" value="Unassembled WGS sequence"/>
</dbReference>
<keyword evidence="3 10" id="KW-0004">4Fe-4S</keyword>
<feature type="binding site" evidence="10">
    <location>
        <position position="55"/>
    </location>
    <ligand>
        <name>iminosuccinate</name>
        <dbReference type="ChEBI" id="CHEBI:77875"/>
    </ligand>
</feature>
<feature type="binding site" evidence="10">
    <location>
        <begin position="133"/>
        <end position="135"/>
    </location>
    <ligand>
        <name>iminosuccinate</name>
        <dbReference type="ChEBI" id="CHEBI:77875"/>
    </ligand>
</feature>
<keyword evidence="6 10" id="KW-0808">Transferase</keyword>
<evidence type="ECO:0000256" key="3">
    <source>
        <dbReference type="ARBA" id="ARBA00022485"/>
    </source>
</evidence>
<comment type="catalytic activity">
    <reaction evidence="10">
        <text>iminosuccinate + dihydroxyacetone phosphate = quinolinate + phosphate + 2 H2O + H(+)</text>
        <dbReference type="Rhea" id="RHEA:25888"/>
        <dbReference type="ChEBI" id="CHEBI:15377"/>
        <dbReference type="ChEBI" id="CHEBI:15378"/>
        <dbReference type="ChEBI" id="CHEBI:29959"/>
        <dbReference type="ChEBI" id="CHEBI:43474"/>
        <dbReference type="ChEBI" id="CHEBI:57642"/>
        <dbReference type="ChEBI" id="CHEBI:77875"/>
        <dbReference type="EC" id="2.5.1.72"/>
    </reaction>
</comment>
<comment type="cofactor">
    <cofactor evidence="10">
        <name>[4Fe-4S] cluster</name>
        <dbReference type="ChEBI" id="CHEBI:49883"/>
    </cofactor>
    <text evidence="10">Binds 1 [4Fe-4S] cluster per subunit.</text>
</comment>
<keyword evidence="8 10" id="KW-0408">Iron</keyword>
<evidence type="ECO:0000256" key="7">
    <source>
        <dbReference type="ARBA" id="ARBA00022723"/>
    </source>
</evidence>
<dbReference type="GO" id="GO:0034628">
    <property type="term" value="P:'de novo' NAD+ biosynthetic process from L-aspartate"/>
    <property type="evidence" value="ECO:0007669"/>
    <property type="project" value="TreeGrafter"/>
</dbReference>
<evidence type="ECO:0000256" key="10">
    <source>
        <dbReference type="HAMAP-Rule" id="MF_00569"/>
    </source>
</evidence>
<evidence type="ECO:0000256" key="2">
    <source>
        <dbReference type="ARBA" id="ARBA00012669"/>
    </source>
</evidence>
<proteinExistence type="inferred from homology"/>
<dbReference type="PANTHER" id="PTHR30573:SF0">
    <property type="entry name" value="QUINOLINATE SYNTHASE, CHLOROPLASTIC"/>
    <property type="match status" value="1"/>
</dbReference>
<keyword evidence="7 10" id="KW-0479">Metal-binding</keyword>
<dbReference type="Pfam" id="PF02445">
    <property type="entry name" value="NadA"/>
    <property type="match status" value="1"/>
</dbReference>
<evidence type="ECO:0000313" key="12">
    <source>
        <dbReference type="EMBL" id="TMQ63696.1"/>
    </source>
</evidence>
<dbReference type="GO" id="GO:0008987">
    <property type="term" value="F:quinolinate synthetase A activity"/>
    <property type="evidence" value="ECO:0007669"/>
    <property type="project" value="UniProtKB-UniRule"/>
</dbReference>
<feature type="binding site" evidence="10">
    <location>
        <position position="223"/>
    </location>
    <ligand>
        <name>[4Fe-4S] cluster</name>
        <dbReference type="ChEBI" id="CHEBI:49883"/>
    </ligand>
</feature>
<protein>
    <recommendedName>
        <fullName evidence="2 10">Quinolinate synthase</fullName>
        <ecNumber evidence="2 10">2.5.1.72</ecNumber>
    </recommendedName>
</protein>
<dbReference type="Gene3D" id="3.40.50.10800">
    <property type="entry name" value="NadA-like"/>
    <property type="match status" value="3"/>
</dbReference>
<feature type="binding site" evidence="10">
    <location>
        <position position="266"/>
    </location>
    <ligand>
        <name>iminosuccinate</name>
        <dbReference type="ChEBI" id="CHEBI:77875"/>
    </ligand>
</feature>
<dbReference type="HAMAP" id="MF_00569">
    <property type="entry name" value="NadA_type3"/>
    <property type="match status" value="1"/>
</dbReference>
<dbReference type="PANTHER" id="PTHR30573">
    <property type="entry name" value="QUINOLINATE SYNTHETASE A"/>
    <property type="match status" value="1"/>
</dbReference>
<dbReference type="NCBIfam" id="NF006883">
    <property type="entry name" value="PRK09375.2-4"/>
    <property type="match status" value="1"/>
</dbReference>
<accession>A0A538SU60</accession>